<dbReference type="OrthoDB" id="5297543at2"/>
<sequence>MTIKREDLRRADFRSIATGRPIPPAHPGEVLETEFMAPNELSAEALAVALHMAPQRIHDIVRRQRAISPDTALRLARYFGTSAEFWAGLQAAYALRLARAAAGPIIERDIQPLTA</sequence>
<dbReference type="NCBIfam" id="TIGR02607">
    <property type="entry name" value="antidote_HigA"/>
    <property type="match status" value="1"/>
</dbReference>
<dbReference type="InterPro" id="IPR013430">
    <property type="entry name" value="Toxin_antidote_HigA"/>
</dbReference>
<protein>
    <submittedName>
        <fullName evidence="1">Addiction module antidote protein, HigA family</fullName>
    </submittedName>
</protein>
<dbReference type="SMART" id="SM00530">
    <property type="entry name" value="HTH_XRE"/>
    <property type="match status" value="1"/>
</dbReference>
<dbReference type="InterPro" id="IPR001387">
    <property type="entry name" value="Cro/C1-type_HTH"/>
</dbReference>
<dbReference type="PANTHER" id="PTHR36924">
    <property type="entry name" value="ANTITOXIN HIGA-1"/>
    <property type="match status" value="1"/>
</dbReference>
<evidence type="ECO:0000313" key="2">
    <source>
        <dbReference type="Proteomes" id="UP000253772"/>
    </source>
</evidence>
<dbReference type="EMBL" id="CP037901">
    <property type="protein sequence ID" value="QBP12691.1"/>
    <property type="molecule type" value="Genomic_DNA"/>
</dbReference>
<dbReference type="InterPro" id="IPR010982">
    <property type="entry name" value="Lambda_DNA-bd_dom_sf"/>
</dbReference>
<dbReference type="SUPFAM" id="SSF47413">
    <property type="entry name" value="lambda repressor-like DNA-binding domains"/>
    <property type="match status" value="1"/>
</dbReference>
<dbReference type="CDD" id="cd00093">
    <property type="entry name" value="HTH_XRE"/>
    <property type="match status" value="1"/>
</dbReference>
<organism evidence="1 2">
    <name type="scientific">Cupriavidus metallidurans</name>
    <dbReference type="NCBI Taxonomy" id="119219"/>
    <lineage>
        <taxon>Bacteria</taxon>
        <taxon>Pseudomonadati</taxon>
        <taxon>Pseudomonadota</taxon>
        <taxon>Betaproteobacteria</taxon>
        <taxon>Burkholderiales</taxon>
        <taxon>Burkholderiaceae</taxon>
        <taxon>Cupriavidus</taxon>
    </lineage>
</organism>
<dbReference type="GO" id="GO:0003677">
    <property type="term" value="F:DNA binding"/>
    <property type="evidence" value="ECO:0007669"/>
    <property type="project" value="InterPro"/>
</dbReference>
<dbReference type="PROSITE" id="PS50943">
    <property type="entry name" value="HTH_CROC1"/>
    <property type="match status" value="1"/>
</dbReference>
<dbReference type="Pfam" id="PF01381">
    <property type="entry name" value="HTH_3"/>
    <property type="match status" value="1"/>
</dbReference>
<dbReference type="PANTHER" id="PTHR36924:SF1">
    <property type="entry name" value="ANTITOXIN HIGA-1"/>
    <property type="match status" value="1"/>
</dbReference>
<name>A0A2L0X1F3_9BURK</name>
<proteinExistence type="predicted"/>
<accession>A0A2L0X1F3</accession>
<dbReference type="Gene3D" id="1.10.260.40">
    <property type="entry name" value="lambda repressor-like DNA-binding domains"/>
    <property type="match status" value="1"/>
</dbReference>
<dbReference type="RefSeq" id="WP_017514877.1">
    <property type="nucleotide sequence ID" value="NZ_CP026544.1"/>
</dbReference>
<gene>
    <name evidence="1" type="primary">higA</name>
    <name evidence="1" type="ORF">DDF84_023700</name>
</gene>
<dbReference type="Proteomes" id="UP000253772">
    <property type="component" value="Chromosome c2"/>
</dbReference>
<evidence type="ECO:0000313" key="1">
    <source>
        <dbReference type="EMBL" id="QBP12691.1"/>
    </source>
</evidence>
<reference evidence="1 2" key="1">
    <citation type="submission" date="2019-03" db="EMBL/GenBank/DDBJ databases">
        <title>Comparative insights into the high quality Complete genome sequence of highly metal resistant Cupriavidus metallidurans strain BS1 isolated from a gold-copper mine.</title>
        <authorList>
            <person name="Mazhar H.S."/>
            <person name="Rensing C."/>
        </authorList>
    </citation>
    <scope>NUCLEOTIDE SEQUENCE [LARGE SCALE GENOMIC DNA]</scope>
    <source>
        <strain evidence="1 2">BS1</strain>
    </source>
</reference>
<dbReference type="AlphaFoldDB" id="A0A2L0X1F3"/>